<evidence type="ECO:0000256" key="7">
    <source>
        <dbReference type="ARBA" id="ARBA00023180"/>
    </source>
</evidence>
<name>A0A8X9A4T6_SALSN</name>
<dbReference type="OrthoDB" id="1930814at2759"/>
<dbReference type="GO" id="GO:0009506">
    <property type="term" value="C:plasmodesma"/>
    <property type="evidence" value="ECO:0007669"/>
    <property type="project" value="UniProtKB-ARBA"/>
</dbReference>
<dbReference type="PANTHER" id="PTHR31044">
    <property type="entry name" value="BETA-1,3 GLUCANASE"/>
    <property type="match status" value="1"/>
</dbReference>
<dbReference type="AlphaFoldDB" id="A0A8X9A4T6"/>
<keyword evidence="6" id="KW-1015">Disulfide bond</keyword>
<evidence type="ECO:0000256" key="11">
    <source>
        <dbReference type="SAM" id="SignalP"/>
    </source>
</evidence>
<evidence type="ECO:0000259" key="12">
    <source>
        <dbReference type="SMART" id="SM00768"/>
    </source>
</evidence>
<keyword evidence="3" id="KW-0336">GPI-anchor</keyword>
<feature type="signal peptide" evidence="11">
    <location>
        <begin position="1"/>
        <end position="20"/>
    </location>
</feature>
<evidence type="ECO:0000256" key="9">
    <source>
        <dbReference type="SAM" id="MobiDB-lite"/>
    </source>
</evidence>
<keyword evidence="2" id="KW-1003">Cell membrane</keyword>
<dbReference type="Gene3D" id="1.20.58.1040">
    <property type="match status" value="1"/>
</dbReference>
<dbReference type="InterPro" id="IPR012946">
    <property type="entry name" value="X8"/>
</dbReference>
<feature type="region of interest" description="Disordered" evidence="9">
    <location>
        <begin position="112"/>
        <end position="183"/>
    </location>
</feature>
<evidence type="ECO:0000256" key="10">
    <source>
        <dbReference type="SAM" id="Phobius"/>
    </source>
</evidence>
<reference evidence="13" key="2">
    <citation type="submission" date="2020-08" db="EMBL/GenBank/DDBJ databases">
        <title>Plant Genome Project.</title>
        <authorList>
            <person name="Zhang R.-G."/>
        </authorList>
    </citation>
    <scope>NUCLEOTIDE SEQUENCE</scope>
    <source>
        <strain evidence="13">Huo1</strain>
        <tissue evidence="13">Leaf</tissue>
    </source>
</reference>
<keyword evidence="8" id="KW-0449">Lipoprotein</keyword>
<keyword evidence="10" id="KW-1133">Transmembrane helix</keyword>
<keyword evidence="5 10" id="KW-0472">Membrane</keyword>
<evidence type="ECO:0000256" key="1">
    <source>
        <dbReference type="ARBA" id="ARBA00004609"/>
    </source>
</evidence>
<feature type="chain" id="PRO_5036498364" description="X8 domain-containing protein" evidence="11">
    <location>
        <begin position="21"/>
        <end position="219"/>
    </location>
</feature>
<evidence type="ECO:0000256" key="5">
    <source>
        <dbReference type="ARBA" id="ARBA00023136"/>
    </source>
</evidence>
<evidence type="ECO:0000313" key="14">
    <source>
        <dbReference type="Proteomes" id="UP000298416"/>
    </source>
</evidence>
<evidence type="ECO:0000256" key="6">
    <source>
        <dbReference type="ARBA" id="ARBA00023157"/>
    </source>
</evidence>
<dbReference type="PANTHER" id="PTHR31044:SF60">
    <property type="entry name" value="PLASMODESMATA CALLOSE-BINDING PROTEIN 4"/>
    <property type="match status" value="1"/>
</dbReference>
<evidence type="ECO:0000256" key="2">
    <source>
        <dbReference type="ARBA" id="ARBA00022475"/>
    </source>
</evidence>
<keyword evidence="14" id="KW-1185">Reference proteome</keyword>
<evidence type="ECO:0000313" key="13">
    <source>
        <dbReference type="EMBL" id="KAG6429782.1"/>
    </source>
</evidence>
<dbReference type="SMART" id="SM00768">
    <property type="entry name" value="X8"/>
    <property type="match status" value="1"/>
</dbReference>
<keyword evidence="10" id="KW-0812">Transmembrane</keyword>
<dbReference type="FunFam" id="1.20.58.1040:FF:000001">
    <property type="entry name" value="Glucan endo-1,3-beta-glucosidase 4"/>
    <property type="match status" value="1"/>
</dbReference>
<protein>
    <recommendedName>
        <fullName evidence="12">X8 domain-containing protein</fullName>
    </recommendedName>
</protein>
<proteinExistence type="predicted"/>
<accession>A0A8X9A4T6</accession>
<evidence type="ECO:0000256" key="4">
    <source>
        <dbReference type="ARBA" id="ARBA00022729"/>
    </source>
</evidence>
<feature type="transmembrane region" description="Helical" evidence="10">
    <location>
        <begin position="193"/>
        <end position="216"/>
    </location>
</feature>
<gene>
    <name evidence="13" type="ORF">SASPL_107835</name>
</gene>
<feature type="compositionally biased region" description="Pro residues" evidence="9">
    <location>
        <begin position="121"/>
        <end position="135"/>
    </location>
</feature>
<evidence type="ECO:0000256" key="8">
    <source>
        <dbReference type="ARBA" id="ARBA00023288"/>
    </source>
</evidence>
<dbReference type="GO" id="GO:0005886">
    <property type="term" value="C:plasma membrane"/>
    <property type="evidence" value="ECO:0007669"/>
    <property type="project" value="UniProtKB-SubCell"/>
</dbReference>
<organism evidence="13">
    <name type="scientific">Salvia splendens</name>
    <name type="common">Scarlet sage</name>
    <dbReference type="NCBI Taxonomy" id="180675"/>
    <lineage>
        <taxon>Eukaryota</taxon>
        <taxon>Viridiplantae</taxon>
        <taxon>Streptophyta</taxon>
        <taxon>Embryophyta</taxon>
        <taxon>Tracheophyta</taxon>
        <taxon>Spermatophyta</taxon>
        <taxon>Magnoliopsida</taxon>
        <taxon>eudicotyledons</taxon>
        <taxon>Gunneridae</taxon>
        <taxon>Pentapetalae</taxon>
        <taxon>asterids</taxon>
        <taxon>lamiids</taxon>
        <taxon>Lamiales</taxon>
        <taxon>Lamiaceae</taxon>
        <taxon>Nepetoideae</taxon>
        <taxon>Mentheae</taxon>
        <taxon>Salviinae</taxon>
        <taxon>Salvia</taxon>
        <taxon>Salvia subgen. Calosphace</taxon>
        <taxon>core Calosphace</taxon>
    </lineage>
</organism>
<evidence type="ECO:0000256" key="3">
    <source>
        <dbReference type="ARBA" id="ARBA00022622"/>
    </source>
</evidence>
<dbReference type="EMBL" id="PNBA02000003">
    <property type="protein sequence ID" value="KAG6429782.1"/>
    <property type="molecule type" value="Genomic_DNA"/>
</dbReference>
<dbReference type="Proteomes" id="UP000298416">
    <property type="component" value="Unassembled WGS sequence"/>
</dbReference>
<dbReference type="Pfam" id="PF07983">
    <property type="entry name" value="X8"/>
    <property type="match status" value="1"/>
</dbReference>
<dbReference type="GO" id="GO:0098552">
    <property type="term" value="C:side of membrane"/>
    <property type="evidence" value="ECO:0007669"/>
    <property type="project" value="UniProtKB-KW"/>
</dbReference>
<comment type="subcellular location">
    <subcellularLocation>
        <location evidence="1">Cell membrane</location>
        <topology evidence="1">Lipid-anchor</topology>
        <topology evidence="1">GPI-anchor</topology>
    </subcellularLocation>
</comment>
<keyword evidence="7" id="KW-0325">Glycoprotein</keyword>
<sequence>MAVLAVGLLFILAFAGYSDANYCVCNSGVSDSVLQKNIDYACGNGADCSAIQQNGACFNPNTVKDHCSYAVNSYYQKKGNAPMSCDFQGTATVTPNPPSVSSSSCVYPSSASNAGGATPSTTPPGTPTTLPPPASTTPGGTTPTPGGNTTPGGSTFPGGTTTPSGVPGSPTTPGFSLAPAGTGTGTGFDSGSVALVASQSSTFMLAAVIFISTLFFPMM</sequence>
<feature type="compositionally biased region" description="Low complexity" evidence="9">
    <location>
        <begin position="136"/>
        <end position="174"/>
    </location>
</feature>
<keyword evidence="4 11" id="KW-0732">Signal</keyword>
<dbReference type="InterPro" id="IPR044788">
    <property type="entry name" value="X8_dom_prot"/>
</dbReference>
<comment type="caution">
    <text evidence="13">The sequence shown here is derived from an EMBL/GenBank/DDBJ whole genome shotgun (WGS) entry which is preliminary data.</text>
</comment>
<feature type="domain" description="X8" evidence="12">
    <location>
        <begin position="21"/>
        <end position="107"/>
    </location>
</feature>
<reference evidence="13" key="1">
    <citation type="submission" date="2018-01" db="EMBL/GenBank/DDBJ databases">
        <authorList>
            <person name="Mao J.F."/>
        </authorList>
    </citation>
    <scope>NUCLEOTIDE SEQUENCE</scope>
    <source>
        <strain evidence="13">Huo1</strain>
        <tissue evidence="13">Leaf</tissue>
    </source>
</reference>